<dbReference type="OrthoDB" id="3553147at2759"/>
<protein>
    <recommendedName>
        <fullName evidence="2">Heterokaryon incompatibility domain-containing protein</fullName>
    </recommendedName>
</protein>
<keyword evidence="1" id="KW-0812">Transmembrane</keyword>
<feature type="domain" description="Heterokaryon incompatibility" evidence="2">
    <location>
        <begin position="2"/>
        <end position="139"/>
    </location>
</feature>
<evidence type="ECO:0000256" key="1">
    <source>
        <dbReference type="SAM" id="Phobius"/>
    </source>
</evidence>
<evidence type="ECO:0000313" key="3">
    <source>
        <dbReference type="EMBL" id="KAF2027823.1"/>
    </source>
</evidence>
<gene>
    <name evidence="3" type="ORF">EK21DRAFT_71189</name>
</gene>
<feature type="non-terminal residue" evidence="3">
    <location>
        <position position="1"/>
    </location>
</feature>
<dbReference type="Pfam" id="PF06985">
    <property type="entry name" value="HET"/>
    <property type="match status" value="1"/>
</dbReference>
<comment type="caution">
    <text evidence="3">The sequence shown here is derived from an EMBL/GenBank/DDBJ whole genome shotgun (WGS) entry which is preliminary data.</text>
</comment>
<sequence length="194" mass="22419">ILLWADQICINQSDTEERSHQVGFMGAIYRCARDVAISLSTKAYMSTSALQFICTVFDNGMRPQPQVAPTYVNIFGRSLPQGLLRHLRLLSSAHMDSFRLQNLISELLDRKRPHWNGAWDDVLNFMRHPWWTRAWTFQEFVLAQSTYFIYGGVAMPWQMVAIVLLCYFNAEELRGEDENAMTEEGYHGNRSICS</sequence>
<organism evidence="3 4">
    <name type="scientific">Setomelanomma holmii</name>
    <dbReference type="NCBI Taxonomy" id="210430"/>
    <lineage>
        <taxon>Eukaryota</taxon>
        <taxon>Fungi</taxon>
        <taxon>Dikarya</taxon>
        <taxon>Ascomycota</taxon>
        <taxon>Pezizomycotina</taxon>
        <taxon>Dothideomycetes</taxon>
        <taxon>Pleosporomycetidae</taxon>
        <taxon>Pleosporales</taxon>
        <taxon>Pleosporineae</taxon>
        <taxon>Phaeosphaeriaceae</taxon>
        <taxon>Setomelanomma</taxon>
    </lineage>
</organism>
<dbReference type="EMBL" id="ML978221">
    <property type="protein sequence ID" value="KAF2027823.1"/>
    <property type="molecule type" value="Genomic_DNA"/>
</dbReference>
<dbReference type="InterPro" id="IPR052895">
    <property type="entry name" value="HetReg/Transcr_Mod"/>
</dbReference>
<proteinExistence type="predicted"/>
<evidence type="ECO:0000259" key="2">
    <source>
        <dbReference type="Pfam" id="PF06985"/>
    </source>
</evidence>
<feature type="transmembrane region" description="Helical" evidence="1">
    <location>
        <begin position="147"/>
        <end position="168"/>
    </location>
</feature>
<keyword evidence="1" id="KW-0472">Membrane</keyword>
<evidence type="ECO:0000313" key="4">
    <source>
        <dbReference type="Proteomes" id="UP000799777"/>
    </source>
</evidence>
<accession>A0A9P4H409</accession>
<dbReference type="Proteomes" id="UP000799777">
    <property type="component" value="Unassembled WGS sequence"/>
</dbReference>
<dbReference type="AlphaFoldDB" id="A0A9P4H409"/>
<keyword evidence="4" id="KW-1185">Reference proteome</keyword>
<dbReference type="PANTHER" id="PTHR24148:SF64">
    <property type="entry name" value="HETEROKARYON INCOMPATIBILITY DOMAIN-CONTAINING PROTEIN"/>
    <property type="match status" value="1"/>
</dbReference>
<reference evidence="3" key="1">
    <citation type="journal article" date="2020" name="Stud. Mycol.">
        <title>101 Dothideomycetes genomes: a test case for predicting lifestyles and emergence of pathogens.</title>
        <authorList>
            <person name="Haridas S."/>
            <person name="Albert R."/>
            <person name="Binder M."/>
            <person name="Bloem J."/>
            <person name="Labutti K."/>
            <person name="Salamov A."/>
            <person name="Andreopoulos B."/>
            <person name="Baker S."/>
            <person name="Barry K."/>
            <person name="Bills G."/>
            <person name="Bluhm B."/>
            <person name="Cannon C."/>
            <person name="Castanera R."/>
            <person name="Culley D."/>
            <person name="Daum C."/>
            <person name="Ezra D."/>
            <person name="Gonzalez J."/>
            <person name="Henrissat B."/>
            <person name="Kuo A."/>
            <person name="Liang C."/>
            <person name="Lipzen A."/>
            <person name="Lutzoni F."/>
            <person name="Magnuson J."/>
            <person name="Mondo S."/>
            <person name="Nolan M."/>
            <person name="Ohm R."/>
            <person name="Pangilinan J."/>
            <person name="Park H.-J."/>
            <person name="Ramirez L."/>
            <person name="Alfaro M."/>
            <person name="Sun H."/>
            <person name="Tritt A."/>
            <person name="Yoshinaga Y."/>
            <person name="Zwiers L.-H."/>
            <person name="Turgeon B."/>
            <person name="Goodwin S."/>
            <person name="Spatafora J."/>
            <person name="Crous P."/>
            <person name="Grigoriev I."/>
        </authorList>
    </citation>
    <scope>NUCLEOTIDE SEQUENCE</scope>
    <source>
        <strain evidence="3">CBS 110217</strain>
    </source>
</reference>
<name>A0A9P4H409_9PLEO</name>
<dbReference type="PANTHER" id="PTHR24148">
    <property type="entry name" value="ANKYRIN REPEAT DOMAIN-CONTAINING PROTEIN 39 HOMOLOG-RELATED"/>
    <property type="match status" value="1"/>
</dbReference>
<dbReference type="InterPro" id="IPR010730">
    <property type="entry name" value="HET"/>
</dbReference>
<keyword evidence="1" id="KW-1133">Transmembrane helix</keyword>